<feature type="chain" id="PRO_5002600883" description="DUF4189 domain-containing protein" evidence="1">
    <location>
        <begin position="27"/>
        <end position="182"/>
    </location>
</feature>
<dbReference type="HOGENOM" id="CLU_127166_0_0_6"/>
<evidence type="ECO:0000313" key="3">
    <source>
        <dbReference type="EMBL" id="AAY48101.1"/>
    </source>
</evidence>
<feature type="signal peptide" evidence="1">
    <location>
        <begin position="1"/>
        <end position="26"/>
    </location>
</feature>
<accession>A0A0H2X6E4</accession>
<evidence type="ECO:0000259" key="2">
    <source>
        <dbReference type="Pfam" id="PF13827"/>
    </source>
</evidence>
<evidence type="ECO:0000313" key="4">
    <source>
        <dbReference type="Proteomes" id="UP000000420"/>
    </source>
</evidence>
<protein>
    <recommendedName>
        <fullName evidence="2">DUF4189 domain-containing protein</fullName>
    </recommendedName>
</protein>
<reference evidence="3 4" key="1">
    <citation type="journal article" date="2005" name="Genome Res.">
        <title>Comparative and functional genomic analyses of the pathogenicity of phytopathogen Xanthomonas campestris pv. campestris.</title>
        <authorList>
            <person name="Qian W."/>
            <person name="Jia Y."/>
            <person name="Ren S.X."/>
            <person name="He Y.Q."/>
            <person name="Feng J.X."/>
            <person name="Lu L.F."/>
            <person name="Sun Q."/>
            <person name="Ying G."/>
            <person name="Tang D.J."/>
            <person name="Tang H."/>
            <person name="Wu W."/>
            <person name="Hao P."/>
            <person name="Wang L."/>
            <person name="Jiang B.L."/>
            <person name="Zeng S."/>
            <person name="Gu W.Y."/>
            <person name="Lu G."/>
            <person name="Rong L."/>
            <person name="Tian Y."/>
            <person name="Yao Z."/>
            <person name="Fu G."/>
            <person name="Chen B."/>
            <person name="Fang R."/>
            <person name="Qiang B."/>
            <person name="Chen Z."/>
            <person name="Zhao G.P."/>
            <person name="Tang J.L."/>
            <person name="He C."/>
        </authorList>
    </citation>
    <scope>NUCLEOTIDE SEQUENCE [LARGE SCALE GENOMIC DNA]</scope>
    <source>
        <strain evidence="3 4">8004</strain>
    </source>
</reference>
<sequence>MSIMKLRLANFVFLITAIAAVDNALAEGNCPPGQYPIGGQGVAACAPIPQGQSEQPDSRPRGKWIKTWGAVAIGTFNNTPYYGVPTGRLTKSEAKADALALCAKKGPTNCKLTLTYFNQCAAIAEPQTPSGEINLNGNVMSVGKASVEEAESYANEECRRDNNGAQCKVIYKECSEPIFKPL</sequence>
<dbReference type="InterPro" id="IPR025240">
    <property type="entry name" value="DUF4189"/>
</dbReference>
<dbReference type="Proteomes" id="UP000000420">
    <property type="component" value="Chromosome"/>
</dbReference>
<dbReference type="Pfam" id="PF13827">
    <property type="entry name" value="DUF4189"/>
    <property type="match status" value="1"/>
</dbReference>
<dbReference type="EMBL" id="CP000050">
    <property type="protein sequence ID" value="AAY48101.1"/>
    <property type="molecule type" value="Genomic_DNA"/>
</dbReference>
<evidence type="ECO:0000256" key="1">
    <source>
        <dbReference type="SAM" id="SignalP"/>
    </source>
</evidence>
<gene>
    <name evidence="3" type="ordered locus">XC_1028</name>
</gene>
<dbReference type="KEGG" id="xcb:XC_1028"/>
<organism evidence="3 4">
    <name type="scientific">Xanthomonas campestris pv. campestris (strain 8004)</name>
    <dbReference type="NCBI Taxonomy" id="314565"/>
    <lineage>
        <taxon>Bacteria</taxon>
        <taxon>Pseudomonadati</taxon>
        <taxon>Pseudomonadota</taxon>
        <taxon>Gammaproteobacteria</taxon>
        <taxon>Lysobacterales</taxon>
        <taxon>Lysobacteraceae</taxon>
        <taxon>Xanthomonas</taxon>
    </lineage>
</organism>
<feature type="domain" description="DUF4189" evidence="2">
    <location>
        <begin position="68"/>
        <end position="174"/>
    </location>
</feature>
<name>A0A0H2X6E4_XANC8</name>
<dbReference type="AlphaFoldDB" id="A0A0H2X6E4"/>
<keyword evidence="1" id="KW-0732">Signal</keyword>
<dbReference type="RefSeq" id="WP_011269553.1">
    <property type="nucleotide sequence ID" value="NZ_CP155948.1"/>
</dbReference>
<proteinExistence type="predicted"/>